<dbReference type="OrthoDB" id="1877784at2759"/>
<feature type="coiled-coil region" evidence="5">
    <location>
        <begin position="39"/>
        <end position="66"/>
    </location>
</feature>
<reference evidence="9" key="1">
    <citation type="submission" date="2025-08" db="UniProtKB">
        <authorList>
            <consortium name="RefSeq"/>
        </authorList>
    </citation>
    <scope>IDENTIFICATION</scope>
    <source>
        <strain evidence="9">OHB3-1</strain>
    </source>
</reference>
<dbReference type="InterPro" id="IPR001906">
    <property type="entry name" value="Terpene_synth_N"/>
</dbReference>
<keyword evidence="8" id="KW-1185">Reference proteome</keyword>
<dbReference type="SUPFAM" id="SSF48239">
    <property type="entry name" value="Terpenoid cyclases/Protein prenyltransferases"/>
    <property type="match status" value="1"/>
</dbReference>
<dbReference type="InterPro" id="IPR036965">
    <property type="entry name" value="Terpene_synth_N_sf"/>
</dbReference>
<dbReference type="InterPro" id="IPR050148">
    <property type="entry name" value="Terpene_synthase-like"/>
</dbReference>
<dbReference type="Proteomes" id="UP000504603">
    <property type="component" value="Unplaced"/>
</dbReference>
<evidence type="ECO:0000259" key="7">
    <source>
        <dbReference type="Pfam" id="PF03936"/>
    </source>
</evidence>
<dbReference type="FunFam" id="1.10.600.10:FF:000007">
    <property type="entry name" value="Isoprene synthase, chloroplastic"/>
    <property type="match status" value="1"/>
</dbReference>
<keyword evidence="4" id="KW-0456">Lyase</keyword>
<dbReference type="InterPro" id="IPR008949">
    <property type="entry name" value="Isoprenoid_synthase_dom_sf"/>
</dbReference>
<dbReference type="GeneID" id="111012779"/>
<dbReference type="GO" id="GO:0016102">
    <property type="term" value="P:diterpenoid biosynthetic process"/>
    <property type="evidence" value="ECO:0007669"/>
    <property type="project" value="InterPro"/>
</dbReference>
<evidence type="ECO:0000313" key="9">
    <source>
        <dbReference type="RefSeq" id="XP_022142732.1"/>
    </source>
</evidence>
<dbReference type="InterPro" id="IPR034741">
    <property type="entry name" value="Terpene_cyclase-like_1_C"/>
</dbReference>
<evidence type="ECO:0000313" key="8">
    <source>
        <dbReference type="Proteomes" id="UP000504603"/>
    </source>
</evidence>
<evidence type="ECO:0000256" key="4">
    <source>
        <dbReference type="ARBA" id="ARBA00023239"/>
    </source>
</evidence>
<dbReference type="InterPro" id="IPR044814">
    <property type="entry name" value="Terpene_cyclase_plant_C1"/>
</dbReference>
<keyword evidence="5" id="KW-0175">Coiled coil</keyword>
<organism evidence="8 9">
    <name type="scientific">Momordica charantia</name>
    <name type="common">Bitter gourd</name>
    <name type="synonym">Balsam pear</name>
    <dbReference type="NCBI Taxonomy" id="3673"/>
    <lineage>
        <taxon>Eukaryota</taxon>
        <taxon>Viridiplantae</taxon>
        <taxon>Streptophyta</taxon>
        <taxon>Embryophyta</taxon>
        <taxon>Tracheophyta</taxon>
        <taxon>Spermatophyta</taxon>
        <taxon>Magnoliopsida</taxon>
        <taxon>eudicotyledons</taxon>
        <taxon>Gunneridae</taxon>
        <taxon>Pentapetalae</taxon>
        <taxon>rosids</taxon>
        <taxon>fabids</taxon>
        <taxon>Cucurbitales</taxon>
        <taxon>Cucurbitaceae</taxon>
        <taxon>Momordiceae</taxon>
        <taxon>Momordica</taxon>
    </lineage>
</organism>
<dbReference type="InterPro" id="IPR008930">
    <property type="entry name" value="Terpenoid_cyclase/PrenylTrfase"/>
</dbReference>
<dbReference type="SUPFAM" id="SSF48576">
    <property type="entry name" value="Terpenoid synthases"/>
    <property type="match status" value="1"/>
</dbReference>
<dbReference type="PANTHER" id="PTHR31225:SF221">
    <property type="entry name" value="(-)-GERMACRENE D SYNTHASE"/>
    <property type="match status" value="1"/>
</dbReference>
<evidence type="ECO:0000256" key="1">
    <source>
        <dbReference type="ARBA" id="ARBA00001946"/>
    </source>
</evidence>
<dbReference type="GO" id="GO:0010333">
    <property type="term" value="F:terpene synthase activity"/>
    <property type="evidence" value="ECO:0007669"/>
    <property type="project" value="InterPro"/>
</dbReference>
<dbReference type="Pfam" id="PF03936">
    <property type="entry name" value="Terpene_synth_C"/>
    <property type="match status" value="1"/>
</dbReference>
<dbReference type="GO" id="GO:0000287">
    <property type="term" value="F:magnesium ion binding"/>
    <property type="evidence" value="ECO:0007669"/>
    <property type="project" value="InterPro"/>
</dbReference>
<dbReference type="InterPro" id="IPR005630">
    <property type="entry name" value="Terpene_synthase_metal-bd"/>
</dbReference>
<evidence type="ECO:0000256" key="2">
    <source>
        <dbReference type="ARBA" id="ARBA00022723"/>
    </source>
</evidence>
<comment type="cofactor">
    <cofactor evidence="1">
        <name>Mg(2+)</name>
        <dbReference type="ChEBI" id="CHEBI:18420"/>
    </cofactor>
</comment>
<dbReference type="AlphaFoldDB" id="A0A6J1CNP6"/>
<dbReference type="CDD" id="cd00684">
    <property type="entry name" value="Terpene_cyclase_plant_C1"/>
    <property type="match status" value="1"/>
</dbReference>
<dbReference type="Gene3D" id="1.10.600.10">
    <property type="entry name" value="Farnesyl Diphosphate Synthase"/>
    <property type="match status" value="1"/>
</dbReference>
<protein>
    <submittedName>
        <fullName evidence="9">(+)-gamma-cadinene synthase-like</fullName>
    </submittedName>
</protein>
<evidence type="ECO:0000259" key="6">
    <source>
        <dbReference type="Pfam" id="PF01397"/>
    </source>
</evidence>
<evidence type="ECO:0000256" key="5">
    <source>
        <dbReference type="SAM" id="Coils"/>
    </source>
</evidence>
<dbReference type="RefSeq" id="XP_022142732.1">
    <property type="nucleotide sequence ID" value="XM_022287040.1"/>
</dbReference>
<accession>A0A6J1CNP6</accession>
<dbReference type="Gene3D" id="1.50.10.130">
    <property type="entry name" value="Terpene synthase, N-terminal domain"/>
    <property type="match status" value="1"/>
</dbReference>
<gene>
    <name evidence="9" type="primary">LOC111012779</name>
</gene>
<dbReference type="KEGG" id="mcha:111012779"/>
<name>A0A6J1CNP6_MOMCH</name>
<dbReference type="SFLD" id="SFLDS00005">
    <property type="entry name" value="Isoprenoid_Synthase_Type_I"/>
    <property type="match status" value="1"/>
</dbReference>
<feature type="domain" description="Terpene synthase metal-binding" evidence="7">
    <location>
        <begin position="264"/>
        <end position="503"/>
    </location>
</feature>
<dbReference type="PANTHER" id="PTHR31225">
    <property type="entry name" value="OS04G0344100 PROTEIN-RELATED"/>
    <property type="match status" value="1"/>
</dbReference>
<feature type="domain" description="Terpene synthase N-terminal" evidence="6">
    <location>
        <begin position="30"/>
        <end position="207"/>
    </location>
</feature>
<keyword evidence="3" id="KW-0460">Magnesium</keyword>
<dbReference type="FunFam" id="1.50.10.130:FF:000001">
    <property type="entry name" value="Isoprene synthase, chloroplastic"/>
    <property type="match status" value="1"/>
</dbReference>
<proteinExistence type="predicted"/>
<evidence type="ECO:0000256" key="3">
    <source>
        <dbReference type="ARBA" id="ARBA00022842"/>
    </source>
</evidence>
<dbReference type="Pfam" id="PF01397">
    <property type="entry name" value="Terpene_synth"/>
    <property type="match status" value="1"/>
</dbReference>
<sequence length="560" mass="65589">MSPQVSASNMKAPHVSNTKHRPIASFHPSIWKDHFLAPIYEALEVEDEVKEEREQLKEEVRKMLIVVVENPFDKLKLVDWIQKLGVFYHFEKEINQVLEHMYVTYKNFLNDFGDEDLNTVSLLFRMLRQQGYRISCDIFSKFMKNDGQFKESLRGDTRGILSLYEAAHLRIHGEDILEKALDFTTNHLKKLVADSTSPFTTEIKNALKWPIRKALPRVKARDYMVIYQQDPSHNDALLTFSKLDFNILQKLHQSELNAITRWWKDLDLPRTLPFARDRIVECYFWILGVYFEPHFSIARKILTKVTAMTSILDDMYDAYGTYEELEILTLAIKRWDISMVNLLPEYMKVYYKTLLELYEEIGRDIGKDGKSYQIHFAKEAMKRLAESYFKEAEWLSKRYRPNFDEYMEVALDSSGYAVLATISFVGMGDIATREVFDWLSKHPKIIEASTMISRLMDDVMSYKFEQQREHVVSAVECYMEQYGCSEEEACVEFNKQVAEAWKDINEACLHPTTVPMIFLMRVLNLSRVMALLYVDEDGYTNSKGRTKFLIESLLVDPVSL</sequence>
<dbReference type="SFLD" id="SFLDG01019">
    <property type="entry name" value="Terpene_Cyclase_Like_1_C_Termi"/>
    <property type="match status" value="1"/>
</dbReference>
<keyword evidence="2" id="KW-0479">Metal-binding</keyword>